<keyword evidence="2" id="KW-1185">Reference proteome</keyword>
<organism evidence="1 2">
    <name type="scientific">Populus alba x Populus x berolinensis</name>
    <dbReference type="NCBI Taxonomy" id="444605"/>
    <lineage>
        <taxon>Eukaryota</taxon>
        <taxon>Viridiplantae</taxon>
        <taxon>Streptophyta</taxon>
        <taxon>Embryophyta</taxon>
        <taxon>Tracheophyta</taxon>
        <taxon>Spermatophyta</taxon>
        <taxon>Magnoliopsida</taxon>
        <taxon>eudicotyledons</taxon>
        <taxon>Gunneridae</taxon>
        <taxon>Pentapetalae</taxon>
        <taxon>rosids</taxon>
        <taxon>fabids</taxon>
        <taxon>Malpighiales</taxon>
        <taxon>Salicaceae</taxon>
        <taxon>Saliceae</taxon>
        <taxon>Populus</taxon>
    </lineage>
</organism>
<dbReference type="AlphaFoldDB" id="A0AAD6QE14"/>
<comment type="caution">
    <text evidence="1">The sequence shown here is derived from an EMBL/GenBank/DDBJ whole genome shotgun (WGS) entry which is preliminary data.</text>
</comment>
<gene>
    <name evidence="1" type="ORF">NC653_020692</name>
</gene>
<sequence length="68" mass="8569">MAWEERHKYMVMFIALAFSYKRYFPGRGGRMACLKMVWTFTTSLRWLCLDKWREEILYFYEEEIRRRA</sequence>
<dbReference type="EMBL" id="JAQIZT010000008">
    <property type="protein sequence ID" value="KAJ6987515.1"/>
    <property type="molecule type" value="Genomic_DNA"/>
</dbReference>
<reference evidence="1" key="1">
    <citation type="journal article" date="2023" name="Mol. Ecol. Resour.">
        <title>Chromosome-level genome assembly of a triploid poplar Populus alba 'Berolinensis'.</title>
        <authorList>
            <person name="Chen S."/>
            <person name="Yu Y."/>
            <person name="Wang X."/>
            <person name="Wang S."/>
            <person name="Zhang T."/>
            <person name="Zhou Y."/>
            <person name="He R."/>
            <person name="Meng N."/>
            <person name="Wang Y."/>
            <person name="Liu W."/>
            <person name="Liu Z."/>
            <person name="Liu J."/>
            <person name="Guo Q."/>
            <person name="Huang H."/>
            <person name="Sederoff R.R."/>
            <person name="Wang G."/>
            <person name="Qu G."/>
            <person name="Chen S."/>
        </authorList>
    </citation>
    <scope>NUCLEOTIDE SEQUENCE</scope>
    <source>
        <strain evidence="1">SC-2020</strain>
    </source>
</reference>
<dbReference type="Proteomes" id="UP001164929">
    <property type="component" value="Chromosome 8"/>
</dbReference>
<protein>
    <submittedName>
        <fullName evidence="1">Uncharacterized protein</fullName>
    </submittedName>
</protein>
<proteinExistence type="predicted"/>
<evidence type="ECO:0000313" key="2">
    <source>
        <dbReference type="Proteomes" id="UP001164929"/>
    </source>
</evidence>
<accession>A0AAD6QE14</accession>
<name>A0AAD6QE14_9ROSI</name>
<evidence type="ECO:0000313" key="1">
    <source>
        <dbReference type="EMBL" id="KAJ6987515.1"/>
    </source>
</evidence>